<name>A0A845FEQ3_9BACI</name>
<evidence type="ECO:0000313" key="4">
    <source>
        <dbReference type="Proteomes" id="UP000450457"/>
    </source>
</evidence>
<dbReference type="EMBL" id="WMFA01000008">
    <property type="protein sequence ID" value="MYL72341.1"/>
    <property type="molecule type" value="Genomic_DNA"/>
</dbReference>
<dbReference type="Pfam" id="PF00027">
    <property type="entry name" value="cNMP_binding"/>
    <property type="match status" value="1"/>
</dbReference>
<dbReference type="Gene3D" id="2.60.120.10">
    <property type="entry name" value="Jelly Rolls"/>
    <property type="match status" value="1"/>
</dbReference>
<dbReference type="OrthoDB" id="9798104at2"/>
<dbReference type="InterPro" id="IPR018490">
    <property type="entry name" value="cNMP-bd_dom_sf"/>
</dbReference>
<dbReference type="AlphaFoldDB" id="A0A845FEQ3"/>
<keyword evidence="1" id="KW-0010">Activator</keyword>
<dbReference type="SUPFAM" id="SSF51206">
    <property type="entry name" value="cAMP-binding domain-like"/>
    <property type="match status" value="1"/>
</dbReference>
<dbReference type="RefSeq" id="WP_160915720.1">
    <property type="nucleotide sequence ID" value="NZ_WMFA01000008.1"/>
</dbReference>
<protein>
    <submittedName>
        <fullName evidence="3">Cyclic nucleotide-binding domain-containing protein</fullName>
    </submittedName>
</protein>
<proteinExistence type="predicted"/>
<dbReference type="CDD" id="cd00038">
    <property type="entry name" value="CAP_ED"/>
    <property type="match status" value="1"/>
</dbReference>
<dbReference type="Proteomes" id="UP000450457">
    <property type="component" value="Unassembled WGS sequence"/>
</dbReference>
<evidence type="ECO:0000259" key="2">
    <source>
        <dbReference type="PROSITE" id="PS50042"/>
    </source>
</evidence>
<accession>A0A845FEQ3</accession>
<reference evidence="3 4" key="1">
    <citation type="submission" date="2019-11" db="EMBL/GenBank/DDBJ databases">
        <title>Genome sequences of 17 halophilic strains isolated from different environments.</title>
        <authorList>
            <person name="Furrow R.E."/>
        </authorList>
    </citation>
    <scope>NUCLEOTIDE SEQUENCE [LARGE SCALE GENOMIC DNA]</scope>
    <source>
        <strain evidence="3 4">SL-4</strain>
    </source>
</reference>
<feature type="domain" description="Cyclic nucleotide-binding" evidence="2">
    <location>
        <begin position="11"/>
        <end position="70"/>
    </location>
</feature>
<dbReference type="InterPro" id="IPR014710">
    <property type="entry name" value="RmlC-like_jellyroll"/>
</dbReference>
<evidence type="ECO:0000256" key="1">
    <source>
        <dbReference type="ARBA" id="ARBA00023159"/>
    </source>
</evidence>
<dbReference type="PROSITE" id="PS50042">
    <property type="entry name" value="CNMP_BINDING_3"/>
    <property type="match status" value="1"/>
</dbReference>
<evidence type="ECO:0000313" key="3">
    <source>
        <dbReference type="EMBL" id="MYL72341.1"/>
    </source>
</evidence>
<gene>
    <name evidence="3" type="ORF">GLW00_15960</name>
</gene>
<organism evidence="3 4">
    <name type="scientific">Halobacillus litoralis</name>
    <dbReference type="NCBI Taxonomy" id="45668"/>
    <lineage>
        <taxon>Bacteria</taxon>
        <taxon>Bacillati</taxon>
        <taxon>Bacillota</taxon>
        <taxon>Bacilli</taxon>
        <taxon>Bacillales</taxon>
        <taxon>Bacillaceae</taxon>
        <taxon>Halobacillus</taxon>
    </lineage>
</organism>
<sequence length="195" mass="22070">MKEILINYMKKYSDRSEAELDKVASDVVITPFNKGTVLLQQGEVTEQCFFILKGCIRKFAVSESGKETTVEFYTEEQSVTIFHPHGLSDQPSKYSLECVEDCVLVVGDLSEEQVVYDTNPGLETMILKMVEGDMGEIHDHFAAFISSTPEERYQSILENRPELLKRVPQHQLASYLGITPESLSRIKKRLGSSQI</sequence>
<dbReference type="InterPro" id="IPR000595">
    <property type="entry name" value="cNMP-bd_dom"/>
</dbReference>
<comment type="caution">
    <text evidence="3">The sequence shown here is derived from an EMBL/GenBank/DDBJ whole genome shotgun (WGS) entry which is preliminary data.</text>
</comment>
<dbReference type="GeneID" id="78008505"/>